<dbReference type="EMBL" id="WRPA01000002">
    <property type="protein sequence ID" value="MXR67669.1"/>
    <property type="molecule type" value="Genomic_DNA"/>
</dbReference>
<proteinExistence type="predicted"/>
<dbReference type="PANTHER" id="PTHR38032:SF1">
    <property type="entry name" value="RNA-BINDING PROTEIN KHPB N-TERMINAL DOMAIN-CONTAINING PROTEIN"/>
    <property type="match status" value="1"/>
</dbReference>
<organism evidence="2 3">
    <name type="scientific">Shewanella insulae</name>
    <dbReference type="NCBI Taxonomy" id="2681496"/>
    <lineage>
        <taxon>Bacteria</taxon>
        <taxon>Pseudomonadati</taxon>
        <taxon>Pseudomonadota</taxon>
        <taxon>Gammaproteobacteria</taxon>
        <taxon>Alteromonadales</taxon>
        <taxon>Shewanellaceae</taxon>
        <taxon>Shewanella</taxon>
    </lineage>
</organism>
<protein>
    <submittedName>
        <fullName evidence="2">DUF342 domain-containing protein</fullName>
    </submittedName>
</protein>
<dbReference type="InterPro" id="IPR046865">
    <property type="entry name" value="FapA_b_solenoid"/>
</dbReference>
<dbReference type="PANTHER" id="PTHR38032">
    <property type="entry name" value="POLYMERASE-RELATED"/>
    <property type="match status" value="1"/>
</dbReference>
<dbReference type="RefSeq" id="WP_160793669.1">
    <property type="nucleotide sequence ID" value="NZ_WRPA01000002.1"/>
</dbReference>
<dbReference type="AlphaFoldDB" id="A0A6L7HTP2"/>
<dbReference type="Proteomes" id="UP000474778">
    <property type="component" value="Unassembled WGS sequence"/>
</dbReference>
<dbReference type="SUPFAM" id="SSF63848">
    <property type="entry name" value="Cell-division inhibitor MinC, C-terminal domain"/>
    <property type="match status" value="1"/>
</dbReference>
<gene>
    <name evidence="2" type="ORF">GNT65_03125</name>
</gene>
<dbReference type="InterPro" id="IPR046866">
    <property type="entry name" value="FapA_N"/>
</dbReference>
<name>A0A6L7HTP2_9GAMM</name>
<evidence type="ECO:0000259" key="1">
    <source>
        <dbReference type="Pfam" id="PF20250"/>
    </source>
</evidence>
<keyword evidence="3" id="KW-1185">Reference proteome</keyword>
<dbReference type="Pfam" id="PF03961">
    <property type="entry name" value="FapA"/>
    <property type="match status" value="1"/>
</dbReference>
<feature type="domain" description="Flagellar Assembly Protein A N-terminal region" evidence="1">
    <location>
        <begin position="84"/>
        <end position="262"/>
    </location>
</feature>
<sequence length="556" mass="60820">MLDPGLIELSSDGNLAEFKVIPNTHGPLTVDAVLELLTLPEFCQLSPRNNVIEKAVAEVNKAIGQDEGQYELFFEIAERRDAEVTITLSDDKMSAEMTLTAPWGGKAVTLQDILRTLKAEQISMGLSKVKIEALLAKQPNLAPGENCSEVIAHGKPAINGTNAVVERKVPLARERLLQPQERADGTVDMRNLGEIIMVKPNDKLMVKIPATEGTQGYNVQGEPLLPVAGKDLKLTAGTGTELLESDPNVLIATVAGQPVETKSGMQVDDVLQIKDVDIGYGNVDFKGSILVTGDVHEGMVVKSTGDITVMGFVDSAQLIADGDITVSKGVIGRQLKEDQLSTKLNAKGQISAQFVQYSELQAEGDILVTKQLLHSHTQTASHLIVSDANGRRGDLVGGIAQADKGVKAVIIGATAGTRTEVFCAMKCGDLKDELKQLDQGIKHMVVAKLNIESSLNKLPPKAEWQDDPLMVEQVKGMLEEKRRITQEWSREEQEFNAIKHEVEHYYQEYRIEASKHIFANVELHIGPAFNRTQREHGPCIVVNEDQEISFDYSNRK</sequence>
<reference evidence="2 3" key="1">
    <citation type="submission" date="2019-12" db="EMBL/GenBank/DDBJ databases">
        <title>Shewanella insulae sp. nov., isolated from a tidal flat.</title>
        <authorList>
            <person name="Yoon J.-H."/>
        </authorList>
    </citation>
    <scope>NUCLEOTIDE SEQUENCE [LARGE SCALE GENOMIC DNA]</scope>
    <source>
        <strain evidence="2 3">JBTF-M18</strain>
    </source>
</reference>
<accession>A0A6L7HTP2</accession>
<dbReference type="GO" id="GO:0000902">
    <property type="term" value="P:cell morphogenesis"/>
    <property type="evidence" value="ECO:0007669"/>
    <property type="project" value="InterPro"/>
</dbReference>
<comment type="caution">
    <text evidence="2">The sequence shown here is derived from an EMBL/GenBank/DDBJ whole genome shotgun (WGS) entry which is preliminary data.</text>
</comment>
<evidence type="ECO:0000313" key="3">
    <source>
        <dbReference type="Proteomes" id="UP000474778"/>
    </source>
</evidence>
<evidence type="ECO:0000313" key="2">
    <source>
        <dbReference type="EMBL" id="MXR67669.1"/>
    </source>
</evidence>
<dbReference type="InterPro" id="IPR036145">
    <property type="entry name" value="MinC_C_sf"/>
</dbReference>
<dbReference type="Pfam" id="PF20250">
    <property type="entry name" value="FapA_N"/>
    <property type="match status" value="1"/>
</dbReference>
<dbReference type="InterPro" id="IPR005646">
    <property type="entry name" value="FapA"/>
</dbReference>